<evidence type="ECO:0000313" key="2">
    <source>
        <dbReference type="EMBL" id="KAF0696512.1"/>
    </source>
</evidence>
<proteinExistence type="predicted"/>
<accession>A0A6A4YHD3</accession>
<sequence>MVRLAFATLLPLTATFGAAQTPTTNDAALFTPRPDAPKSAEQLFAFWKAFTTPLVIPEVIDMRKGGGLEMNIGETVHEWGSGAPSATTYGYGKVGGNITTPGPTILVSKDIPITVQWNNAIKSSTHLLDVFVEKTLTQRESSCYPNCGVPVITHIHGLETPAQFDGLPHYSIY</sequence>
<comment type="caution">
    <text evidence="2">The sequence shown here is derived from an EMBL/GenBank/DDBJ whole genome shotgun (WGS) entry which is preliminary data.</text>
</comment>
<dbReference type="Gene3D" id="2.60.40.420">
    <property type="entry name" value="Cupredoxins - blue copper proteins"/>
    <property type="match status" value="1"/>
</dbReference>
<reference evidence="2" key="1">
    <citation type="submission" date="2019-06" db="EMBL/GenBank/DDBJ databases">
        <title>Genomics analysis of Aphanomyces spp. identifies a new class of oomycete effector associated with host adaptation.</title>
        <authorList>
            <person name="Gaulin E."/>
        </authorList>
    </citation>
    <scope>NUCLEOTIDE SEQUENCE</scope>
    <source>
        <strain evidence="2">CBS 578.67</strain>
    </source>
</reference>
<organism evidence="2">
    <name type="scientific">Aphanomyces stellatus</name>
    <dbReference type="NCBI Taxonomy" id="120398"/>
    <lineage>
        <taxon>Eukaryota</taxon>
        <taxon>Sar</taxon>
        <taxon>Stramenopiles</taxon>
        <taxon>Oomycota</taxon>
        <taxon>Saprolegniomycetes</taxon>
        <taxon>Saprolegniales</taxon>
        <taxon>Verrucalvaceae</taxon>
        <taxon>Aphanomyces</taxon>
    </lineage>
</organism>
<dbReference type="AlphaFoldDB" id="A0A6A4YHD3"/>
<feature type="non-terminal residue" evidence="2">
    <location>
        <position position="173"/>
    </location>
</feature>
<dbReference type="EMBL" id="VJMH01005388">
    <property type="protein sequence ID" value="KAF0696512.1"/>
    <property type="molecule type" value="Genomic_DNA"/>
</dbReference>
<dbReference type="PANTHER" id="PTHR48267:SF1">
    <property type="entry name" value="BILIRUBIN OXIDASE"/>
    <property type="match status" value="1"/>
</dbReference>
<evidence type="ECO:0008006" key="3">
    <source>
        <dbReference type="Google" id="ProtNLM"/>
    </source>
</evidence>
<evidence type="ECO:0000256" key="1">
    <source>
        <dbReference type="SAM" id="SignalP"/>
    </source>
</evidence>
<keyword evidence="1" id="KW-0732">Signal</keyword>
<name>A0A6A4YHD3_9STRA</name>
<feature type="chain" id="PRO_5025597522" description="Plastocyanin-like domain-containing protein" evidence="1">
    <location>
        <begin position="20"/>
        <end position="173"/>
    </location>
</feature>
<feature type="signal peptide" evidence="1">
    <location>
        <begin position="1"/>
        <end position="19"/>
    </location>
</feature>
<gene>
    <name evidence="2" type="ORF">As57867_012657</name>
</gene>
<dbReference type="InterPro" id="IPR045087">
    <property type="entry name" value="Cu-oxidase_fam"/>
</dbReference>
<dbReference type="OrthoDB" id="262547at2759"/>
<dbReference type="InterPro" id="IPR008972">
    <property type="entry name" value="Cupredoxin"/>
</dbReference>
<dbReference type="PANTHER" id="PTHR48267">
    <property type="entry name" value="CUPREDOXIN SUPERFAMILY PROTEIN"/>
    <property type="match status" value="1"/>
</dbReference>
<protein>
    <recommendedName>
        <fullName evidence="3">Plastocyanin-like domain-containing protein</fullName>
    </recommendedName>
</protein>